<evidence type="ECO:0000313" key="3">
    <source>
        <dbReference type="Proteomes" id="UP001500620"/>
    </source>
</evidence>
<name>A0ABP8DQ31_9ACTN</name>
<comment type="caution">
    <text evidence="2">The sequence shown here is derived from an EMBL/GenBank/DDBJ whole genome shotgun (WGS) entry which is preliminary data.</text>
</comment>
<evidence type="ECO:0008006" key="4">
    <source>
        <dbReference type="Google" id="ProtNLM"/>
    </source>
</evidence>
<keyword evidence="1" id="KW-0472">Membrane</keyword>
<feature type="transmembrane region" description="Helical" evidence="1">
    <location>
        <begin position="227"/>
        <end position="246"/>
    </location>
</feature>
<dbReference type="EMBL" id="BAABAT010000046">
    <property type="protein sequence ID" value="GAA4261580.1"/>
    <property type="molecule type" value="Genomic_DNA"/>
</dbReference>
<keyword evidence="3" id="KW-1185">Reference proteome</keyword>
<feature type="transmembrane region" description="Helical" evidence="1">
    <location>
        <begin position="179"/>
        <end position="197"/>
    </location>
</feature>
<feature type="transmembrane region" description="Helical" evidence="1">
    <location>
        <begin position="46"/>
        <end position="64"/>
    </location>
</feature>
<dbReference type="Proteomes" id="UP001500620">
    <property type="component" value="Unassembled WGS sequence"/>
</dbReference>
<protein>
    <recommendedName>
        <fullName evidence="4">DUF4386 family protein</fullName>
    </recommendedName>
</protein>
<dbReference type="Pfam" id="PF14329">
    <property type="entry name" value="DUF4386"/>
    <property type="match status" value="1"/>
</dbReference>
<evidence type="ECO:0000313" key="2">
    <source>
        <dbReference type="EMBL" id="GAA4261580.1"/>
    </source>
</evidence>
<keyword evidence="1" id="KW-0812">Transmembrane</keyword>
<gene>
    <name evidence="2" type="ORF">GCM10022255_094720</name>
</gene>
<feature type="transmembrane region" description="Helical" evidence="1">
    <location>
        <begin position="96"/>
        <end position="116"/>
    </location>
</feature>
<accession>A0ABP8DQ31</accession>
<keyword evidence="1" id="KW-1133">Transmembrane helix</keyword>
<feature type="transmembrane region" description="Helical" evidence="1">
    <location>
        <begin position="204"/>
        <end position="221"/>
    </location>
</feature>
<sequence length="265" mass="27658">MRRRLTRGKTLPHVRGILAGPVPSGERIVNLTNNRRRGAMTTKPRIPVIAGASLIAAPLVLLVARTLNVPWPGDSGVVKVGRYVQQIADDPVRSDLGAALVLLGAVLLLPAVLYLGAVARTRTRRLGAVAMALTVVGCVGIANVGAVSAIDRKIVQHSPTPVAVEVIRQYDANNPIVDMPILLGVLGFILLAVCLFRSRRVPRVAAILIGLGGAATTITSQGPIRPLLLTAAGILLIGQGWLVVAARPTADPQASEPPAAVAAHR</sequence>
<evidence type="ECO:0000256" key="1">
    <source>
        <dbReference type="SAM" id="Phobius"/>
    </source>
</evidence>
<feature type="transmembrane region" description="Helical" evidence="1">
    <location>
        <begin position="128"/>
        <end position="150"/>
    </location>
</feature>
<organism evidence="2 3">
    <name type="scientific">Dactylosporangium darangshiense</name>
    <dbReference type="NCBI Taxonomy" id="579108"/>
    <lineage>
        <taxon>Bacteria</taxon>
        <taxon>Bacillati</taxon>
        <taxon>Actinomycetota</taxon>
        <taxon>Actinomycetes</taxon>
        <taxon>Micromonosporales</taxon>
        <taxon>Micromonosporaceae</taxon>
        <taxon>Dactylosporangium</taxon>
    </lineage>
</organism>
<proteinExistence type="predicted"/>
<reference evidence="3" key="1">
    <citation type="journal article" date="2019" name="Int. J. Syst. Evol. Microbiol.">
        <title>The Global Catalogue of Microorganisms (GCM) 10K type strain sequencing project: providing services to taxonomists for standard genome sequencing and annotation.</title>
        <authorList>
            <consortium name="The Broad Institute Genomics Platform"/>
            <consortium name="The Broad Institute Genome Sequencing Center for Infectious Disease"/>
            <person name="Wu L."/>
            <person name="Ma J."/>
        </authorList>
    </citation>
    <scope>NUCLEOTIDE SEQUENCE [LARGE SCALE GENOMIC DNA]</scope>
    <source>
        <strain evidence="3">JCM 17441</strain>
    </source>
</reference>
<dbReference type="InterPro" id="IPR025495">
    <property type="entry name" value="DUF4386"/>
</dbReference>